<dbReference type="AlphaFoldDB" id="A0A1I0MBG0"/>
<accession>A0A1I0MBG0</accession>
<gene>
    <name evidence="1" type="ORF">SAMN05216285_0640</name>
</gene>
<keyword evidence="2" id="KW-1185">Reference proteome</keyword>
<evidence type="ECO:0008006" key="3">
    <source>
        <dbReference type="Google" id="ProtNLM"/>
    </source>
</evidence>
<protein>
    <recommendedName>
        <fullName evidence="3">SpoIIAA-like</fullName>
    </recommendedName>
</protein>
<dbReference type="OrthoDB" id="320547at2157"/>
<name>A0A1I0MBG0_9EURY</name>
<dbReference type="eggNOG" id="arCOG10953">
    <property type="taxonomic scope" value="Archaea"/>
</dbReference>
<dbReference type="RefSeq" id="WP_049989802.1">
    <property type="nucleotide sequence ID" value="NZ_FOIS01000001.1"/>
</dbReference>
<evidence type="ECO:0000313" key="2">
    <source>
        <dbReference type="Proteomes" id="UP000183275"/>
    </source>
</evidence>
<sequence length="136" mass="15565">MEKEELERTDEHTIELETELGVPIFTYNAFVAGEQLRTIARRWEAVIEANGVERYVVNTEEFMAHTEEDKQWLAETWIPNLIEHGVRAGAGVYSDSAIASLDMGRIETALNSIDSRFEYRTFGTEADAIAWLREQP</sequence>
<proteinExistence type="predicted"/>
<evidence type="ECO:0000313" key="1">
    <source>
        <dbReference type="EMBL" id="SEV84721.1"/>
    </source>
</evidence>
<dbReference type="EMBL" id="FOIS01000001">
    <property type="protein sequence ID" value="SEV84721.1"/>
    <property type="molecule type" value="Genomic_DNA"/>
</dbReference>
<organism evidence="1 2">
    <name type="scientific">Natrinema salifodinae</name>
    <dbReference type="NCBI Taxonomy" id="1202768"/>
    <lineage>
        <taxon>Archaea</taxon>
        <taxon>Methanobacteriati</taxon>
        <taxon>Methanobacteriota</taxon>
        <taxon>Stenosarchaea group</taxon>
        <taxon>Halobacteria</taxon>
        <taxon>Halobacteriales</taxon>
        <taxon>Natrialbaceae</taxon>
        <taxon>Natrinema</taxon>
    </lineage>
</organism>
<reference evidence="2" key="1">
    <citation type="submission" date="2016-10" db="EMBL/GenBank/DDBJ databases">
        <authorList>
            <person name="Varghese N."/>
        </authorList>
    </citation>
    <scope>NUCLEOTIDE SEQUENCE [LARGE SCALE GENOMIC DNA]</scope>
    <source>
        <strain evidence="2">CGMCC 1.12284</strain>
    </source>
</reference>
<dbReference type="Proteomes" id="UP000183275">
    <property type="component" value="Unassembled WGS sequence"/>
</dbReference>